<dbReference type="InterPro" id="IPR005467">
    <property type="entry name" value="His_kinase_dom"/>
</dbReference>
<dbReference type="Proteomes" id="UP001344906">
    <property type="component" value="Unassembled WGS sequence"/>
</dbReference>
<name>A0ABQ6FRA0_9CHLR</name>
<feature type="transmembrane region" description="Helical" evidence="10">
    <location>
        <begin position="6"/>
        <end position="30"/>
    </location>
</feature>
<dbReference type="InterPro" id="IPR036890">
    <property type="entry name" value="HATPase_C_sf"/>
</dbReference>
<evidence type="ECO:0000259" key="11">
    <source>
        <dbReference type="PROSITE" id="PS50109"/>
    </source>
</evidence>
<feature type="coiled-coil region" evidence="9">
    <location>
        <begin position="92"/>
        <end position="123"/>
    </location>
</feature>
<evidence type="ECO:0000256" key="9">
    <source>
        <dbReference type="SAM" id="Coils"/>
    </source>
</evidence>
<dbReference type="PROSITE" id="PS50109">
    <property type="entry name" value="HIS_KIN"/>
    <property type="match status" value="1"/>
</dbReference>
<dbReference type="GO" id="GO:0016301">
    <property type="term" value="F:kinase activity"/>
    <property type="evidence" value="ECO:0007669"/>
    <property type="project" value="UniProtKB-KW"/>
</dbReference>
<feature type="transmembrane region" description="Helical" evidence="10">
    <location>
        <begin position="61"/>
        <end position="82"/>
    </location>
</feature>
<evidence type="ECO:0000313" key="13">
    <source>
        <dbReference type="Proteomes" id="UP001344906"/>
    </source>
</evidence>
<sequence length="353" mass="40175">MYLSVFLLVLINRNFVWNFYMVFGLCFGLFSSRRLLLMVSLIALTIFAFQGLLAWPVNAVGFFNIVSQGLTIYSLTCMSMLFQKLIAERFTRERLFRELQHTNTRLEEAHRRLEQSVAQEQELAVLRERTRLAREMHDTLGHALVLIAVKLEAAQRLRERDPNRCNQELESTKAIARESMAGLRASIADLRSPVLEHERFQQVLERSVSELRRRAGLHVTYTLETDVTSLPEALEEVLWKVSQEALTNIEKHADATHVDLRIGQQGDQLTLLIHDDGIGLPGAYYKYREDGHLVCLSPQGHYGLRGMFERVEHAGGRFAVRSTPGGGTSIEVTLPIMAVENQVDSKKAQETQL</sequence>
<evidence type="ECO:0000256" key="2">
    <source>
        <dbReference type="ARBA" id="ARBA00012438"/>
    </source>
</evidence>
<dbReference type="InterPro" id="IPR050482">
    <property type="entry name" value="Sensor_HK_TwoCompSys"/>
</dbReference>
<keyword evidence="7" id="KW-0067">ATP-binding</keyword>
<keyword evidence="4" id="KW-0808">Transferase</keyword>
<dbReference type="RefSeq" id="WP_338248852.1">
    <property type="nucleotide sequence ID" value="NZ_BSRI01000001.1"/>
</dbReference>
<keyword evidence="10" id="KW-0812">Transmembrane</keyword>
<keyword evidence="10" id="KW-0472">Membrane</keyword>
<evidence type="ECO:0000313" key="12">
    <source>
        <dbReference type="EMBL" id="GLV54949.1"/>
    </source>
</evidence>
<dbReference type="Gene3D" id="1.20.5.1930">
    <property type="match status" value="1"/>
</dbReference>
<dbReference type="Pfam" id="PF07730">
    <property type="entry name" value="HisKA_3"/>
    <property type="match status" value="1"/>
</dbReference>
<evidence type="ECO:0000256" key="7">
    <source>
        <dbReference type="ARBA" id="ARBA00022840"/>
    </source>
</evidence>
<dbReference type="CDD" id="cd16917">
    <property type="entry name" value="HATPase_UhpB-NarQ-NarX-like"/>
    <property type="match status" value="1"/>
</dbReference>
<comment type="caution">
    <text evidence="12">The sequence shown here is derived from an EMBL/GenBank/DDBJ whole genome shotgun (WGS) entry which is preliminary data.</text>
</comment>
<evidence type="ECO:0000256" key="3">
    <source>
        <dbReference type="ARBA" id="ARBA00022553"/>
    </source>
</evidence>
<keyword evidence="13" id="KW-1185">Reference proteome</keyword>
<evidence type="ECO:0000256" key="8">
    <source>
        <dbReference type="ARBA" id="ARBA00023012"/>
    </source>
</evidence>
<keyword evidence="6 12" id="KW-0418">Kinase</keyword>
<proteinExistence type="predicted"/>
<keyword evidence="5" id="KW-0547">Nucleotide-binding</keyword>
<feature type="domain" description="Histidine kinase" evidence="11">
    <location>
        <begin position="139"/>
        <end position="338"/>
    </location>
</feature>
<evidence type="ECO:0000256" key="5">
    <source>
        <dbReference type="ARBA" id="ARBA00022741"/>
    </source>
</evidence>
<dbReference type="InterPro" id="IPR017205">
    <property type="entry name" value="Sig_transdc_His_kinase_ChrS"/>
</dbReference>
<dbReference type="SUPFAM" id="SSF55874">
    <property type="entry name" value="ATPase domain of HSP90 chaperone/DNA topoisomerase II/histidine kinase"/>
    <property type="match status" value="1"/>
</dbReference>
<dbReference type="EMBL" id="BSRI01000001">
    <property type="protein sequence ID" value="GLV54949.1"/>
    <property type="molecule type" value="Genomic_DNA"/>
</dbReference>
<accession>A0ABQ6FRA0</accession>
<dbReference type="Pfam" id="PF02518">
    <property type="entry name" value="HATPase_c"/>
    <property type="match status" value="1"/>
</dbReference>
<dbReference type="PANTHER" id="PTHR24421:SF10">
    <property type="entry name" value="NITRATE_NITRITE SENSOR PROTEIN NARQ"/>
    <property type="match status" value="1"/>
</dbReference>
<evidence type="ECO:0000256" key="1">
    <source>
        <dbReference type="ARBA" id="ARBA00000085"/>
    </source>
</evidence>
<dbReference type="Gene3D" id="3.30.565.10">
    <property type="entry name" value="Histidine kinase-like ATPase, C-terminal domain"/>
    <property type="match status" value="1"/>
</dbReference>
<feature type="transmembrane region" description="Helical" evidence="10">
    <location>
        <begin position="35"/>
        <end position="55"/>
    </location>
</feature>
<keyword evidence="3" id="KW-0597">Phosphoprotein</keyword>
<dbReference type="InterPro" id="IPR003594">
    <property type="entry name" value="HATPase_dom"/>
</dbReference>
<gene>
    <name evidence="12" type="primary">yxjM</name>
    <name evidence="12" type="ORF">KDH_17960</name>
</gene>
<reference evidence="12 13" key="1">
    <citation type="submission" date="2023-02" db="EMBL/GenBank/DDBJ databases">
        <title>Dictyobacter halimunensis sp. nov., a new member of the class Ktedonobacteria from forest soil in a geothermal area.</title>
        <authorList>
            <person name="Rachmania M.K."/>
            <person name="Ningsih F."/>
            <person name="Sakai Y."/>
            <person name="Yabe S."/>
            <person name="Yokota A."/>
            <person name="Sjamsuridzal W."/>
        </authorList>
    </citation>
    <scope>NUCLEOTIDE SEQUENCE [LARGE SCALE GENOMIC DNA]</scope>
    <source>
        <strain evidence="12 13">S3.2.2.5</strain>
    </source>
</reference>
<evidence type="ECO:0000256" key="10">
    <source>
        <dbReference type="SAM" id="Phobius"/>
    </source>
</evidence>
<dbReference type="InterPro" id="IPR011712">
    <property type="entry name" value="Sig_transdc_His_kin_sub3_dim/P"/>
</dbReference>
<dbReference type="PIRSF" id="PIRSF037434">
    <property type="entry name" value="STHK_ChrS"/>
    <property type="match status" value="1"/>
</dbReference>
<dbReference type="EC" id="2.7.13.3" evidence="2"/>
<dbReference type="SMART" id="SM00387">
    <property type="entry name" value="HATPase_c"/>
    <property type="match status" value="1"/>
</dbReference>
<dbReference type="PANTHER" id="PTHR24421">
    <property type="entry name" value="NITRATE/NITRITE SENSOR PROTEIN NARX-RELATED"/>
    <property type="match status" value="1"/>
</dbReference>
<keyword evidence="9" id="KW-0175">Coiled coil</keyword>
<organism evidence="12 13">
    <name type="scientific">Dictyobacter halimunensis</name>
    <dbReference type="NCBI Taxonomy" id="3026934"/>
    <lineage>
        <taxon>Bacteria</taxon>
        <taxon>Bacillati</taxon>
        <taxon>Chloroflexota</taxon>
        <taxon>Ktedonobacteria</taxon>
        <taxon>Ktedonobacterales</taxon>
        <taxon>Dictyobacteraceae</taxon>
        <taxon>Dictyobacter</taxon>
    </lineage>
</organism>
<keyword evidence="8" id="KW-0902">Two-component regulatory system</keyword>
<protein>
    <recommendedName>
        <fullName evidence="2">histidine kinase</fullName>
        <ecNumber evidence="2">2.7.13.3</ecNumber>
    </recommendedName>
</protein>
<evidence type="ECO:0000256" key="4">
    <source>
        <dbReference type="ARBA" id="ARBA00022679"/>
    </source>
</evidence>
<keyword evidence="10" id="KW-1133">Transmembrane helix</keyword>
<evidence type="ECO:0000256" key="6">
    <source>
        <dbReference type="ARBA" id="ARBA00022777"/>
    </source>
</evidence>
<comment type="catalytic activity">
    <reaction evidence="1">
        <text>ATP + protein L-histidine = ADP + protein N-phospho-L-histidine.</text>
        <dbReference type="EC" id="2.7.13.3"/>
    </reaction>
</comment>